<keyword evidence="11" id="KW-0503">Monooxygenase</keyword>
<dbReference type="PANTHER" id="PTHR46300:SF2">
    <property type="entry name" value="CYTOCHROME P450 MONOOXYGENASE ALNH-RELATED"/>
    <property type="match status" value="1"/>
</dbReference>
<keyword evidence="5 13" id="KW-0349">Heme</keyword>
<evidence type="ECO:0000256" key="11">
    <source>
        <dbReference type="ARBA" id="ARBA00023033"/>
    </source>
</evidence>
<dbReference type="Pfam" id="PF00067">
    <property type="entry name" value="p450"/>
    <property type="match status" value="2"/>
</dbReference>
<evidence type="ECO:0000256" key="9">
    <source>
        <dbReference type="ARBA" id="ARBA00023002"/>
    </source>
</evidence>
<dbReference type="GeneID" id="24102089"/>
<dbReference type="PANTHER" id="PTHR46300">
    <property type="entry name" value="P450, PUTATIVE (EUROFUNG)-RELATED-RELATED"/>
    <property type="match status" value="1"/>
</dbReference>
<evidence type="ECO:0000256" key="13">
    <source>
        <dbReference type="PIRSR" id="PIRSR602401-1"/>
    </source>
</evidence>
<dbReference type="InterPro" id="IPR002401">
    <property type="entry name" value="Cyt_P450_E_grp-I"/>
</dbReference>
<dbReference type="HOGENOM" id="CLU_001570_2_0_1"/>
<evidence type="ECO:0000256" key="8">
    <source>
        <dbReference type="ARBA" id="ARBA00022989"/>
    </source>
</evidence>
<accession>J7S6M1</accession>
<feature type="binding site" description="axial binding residue" evidence="13">
    <location>
        <position position="254"/>
    </location>
    <ligand>
        <name>heme</name>
        <dbReference type="ChEBI" id="CHEBI:30413"/>
    </ligand>
    <ligandPart>
        <name>Fe</name>
        <dbReference type="ChEBI" id="CHEBI:18248"/>
    </ligandPart>
</feature>
<dbReference type="InterPro" id="IPR001128">
    <property type="entry name" value="Cyt_P450"/>
</dbReference>
<dbReference type="Proteomes" id="UP000006352">
    <property type="component" value="Unassembled WGS sequence"/>
</dbReference>
<dbReference type="STRING" id="599839.J7S6M1"/>
<dbReference type="GO" id="GO:0004497">
    <property type="term" value="F:monooxygenase activity"/>
    <property type="evidence" value="ECO:0007669"/>
    <property type="project" value="UniProtKB-KW"/>
</dbReference>
<dbReference type="Gene3D" id="1.10.630.10">
    <property type="entry name" value="Cytochrome P450"/>
    <property type="match status" value="1"/>
</dbReference>
<evidence type="ECO:0000256" key="6">
    <source>
        <dbReference type="ARBA" id="ARBA00022692"/>
    </source>
</evidence>
<dbReference type="GO" id="GO:0020037">
    <property type="term" value="F:heme binding"/>
    <property type="evidence" value="ECO:0007669"/>
    <property type="project" value="InterPro"/>
</dbReference>
<name>J7S6M1_9APHY</name>
<gene>
    <name evidence="14" type="ORF">FIBRA_09530</name>
</gene>
<comment type="cofactor">
    <cofactor evidence="1 13">
        <name>heme</name>
        <dbReference type="ChEBI" id="CHEBI:30413"/>
    </cofactor>
</comment>
<evidence type="ECO:0000256" key="4">
    <source>
        <dbReference type="ARBA" id="ARBA00010617"/>
    </source>
</evidence>
<dbReference type="GO" id="GO:0005506">
    <property type="term" value="F:iron ion binding"/>
    <property type="evidence" value="ECO:0007669"/>
    <property type="project" value="InterPro"/>
</dbReference>
<dbReference type="InterPro" id="IPR050364">
    <property type="entry name" value="Cytochrome_P450_fung"/>
</dbReference>
<keyword evidence="12" id="KW-0472">Membrane</keyword>
<evidence type="ECO:0000256" key="1">
    <source>
        <dbReference type="ARBA" id="ARBA00001971"/>
    </source>
</evidence>
<evidence type="ECO:0008006" key="16">
    <source>
        <dbReference type="Google" id="ProtNLM"/>
    </source>
</evidence>
<comment type="similarity">
    <text evidence="4">Belongs to the cytochrome P450 family.</text>
</comment>
<dbReference type="GO" id="GO:0016705">
    <property type="term" value="F:oxidoreductase activity, acting on paired donors, with incorporation or reduction of molecular oxygen"/>
    <property type="evidence" value="ECO:0007669"/>
    <property type="project" value="InterPro"/>
</dbReference>
<evidence type="ECO:0000256" key="7">
    <source>
        <dbReference type="ARBA" id="ARBA00022723"/>
    </source>
</evidence>
<keyword evidence="9" id="KW-0560">Oxidoreductase</keyword>
<dbReference type="OrthoDB" id="3255500at2759"/>
<keyword evidence="6" id="KW-0812">Transmembrane</keyword>
<sequence>MNGKSHADLSRFSHLGYGIHREYELWGGLLSESREATQNGIPRTGFVPTYLRKRAEAGLDDLPGNGVTPDGTGWMRDKMLAYTAGALLEAGSDTTATTMQTFILFMLSNPEALKRAREEIDHVVGNERLPGWEDEERLPWLIACIKETMRRRPPTITGKCIHSCSLCSSPNSKSSSGMPHQTDEDDVYQGYLIPKGSTVIGNIWAIHMDPNRYSNPMTFDPERFYDKDRPSKWASGPDSNERDHYAFGWGRRFCQGSYMAEASLFIVLSRLIWGLDLVAGTDPKTGNPQLPDVNDEEGTWSEGFISVPRIYPVSFRARSEKHAETMRRLFDEVQVEWQAMGLAGDER</sequence>
<organism evidence="14 15">
    <name type="scientific">Fibroporia radiculosa</name>
    <dbReference type="NCBI Taxonomy" id="599839"/>
    <lineage>
        <taxon>Eukaryota</taxon>
        <taxon>Fungi</taxon>
        <taxon>Dikarya</taxon>
        <taxon>Basidiomycota</taxon>
        <taxon>Agaricomycotina</taxon>
        <taxon>Agaricomycetes</taxon>
        <taxon>Polyporales</taxon>
        <taxon>Fibroporiaceae</taxon>
        <taxon>Fibroporia</taxon>
    </lineage>
</organism>
<comment type="subcellular location">
    <subcellularLocation>
        <location evidence="2">Membrane</location>
    </subcellularLocation>
</comment>
<dbReference type="AlphaFoldDB" id="J7S6M1"/>
<evidence type="ECO:0000256" key="12">
    <source>
        <dbReference type="ARBA" id="ARBA00023136"/>
    </source>
</evidence>
<evidence type="ECO:0000256" key="2">
    <source>
        <dbReference type="ARBA" id="ARBA00004370"/>
    </source>
</evidence>
<comment type="pathway">
    <text evidence="3">Secondary metabolite biosynthesis.</text>
</comment>
<keyword evidence="15" id="KW-1185">Reference proteome</keyword>
<dbReference type="PRINTS" id="PR00463">
    <property type="entry name" value="EP450I"/>
</dbReference>
<evidence type="ECO:0000256" key="10">
    <source>
        <dbReference type="ARBA" id="ARBA00023004"/>
    </source>
</evidence>
<reference evidence="14 15" key="1">
    <citation type="journal article" date="2012" name="Appl. Environ. Microbiol.">
        <title>Short-read sequencing for genomic analysis of the brown rot fungus Fibroporia radiculosa.</title>
        <authorList>
            <person name="Tang J.D."/>
            <person name="Perkins A.D."/>
            <person name="Sonstegard T.S."/>
            <person name="Schroeder S.G."/>
            <person name="Burgess S.C."/>
            <person name="Diehl S.V."/>
        </authorList>
    </citation>
    <scope>NUCLEOTIDE SEQUENCE [LARGE SCALE GENOMIC DNA]</scope>
    <source>
        <strain evidence="14 15">TFFH 294</strain>
    </source>
</reference>
<proteinExistence type="inferred from homology"/>
<dbReference type="InParanoid" id="J7S6M1"/>
<dbReference type="SUPFAM" id="SSF48264">
    <property type="entry name" value="Cytochrome P450"/>
    <property type="match status" value="1"/>
</dbReference>
<dbReference type="EMBL" id="HE797687">
    <property type="protein sequence ID" value="CCM07189.1"/>
    <property type="molecule type" value="Genomic_DNA"/>
</dbReference>
<dbReference type="GO" id="GO:0016020">
    <property type="term" value="C:membrane"/>
    <property type="evidence" value="ECO:0007669"/>
    <property type="project" value="UniProtKB-SubCell"/>
</dbReference>
<protein>
    <recommendedName>
        <fullName evidence="16">Cytochrome P450</fullName>
    </recommendedName>
</protein>
<dbReference type="RefSeq" id="XP_012177210.1">
    <property type="nucleotide sequence ID" value="XM_012321820.1"/>
</dbReference>
<dbReference type="PRINTS" id="PR00385">
    <property type="entry name" value="P450"/>
</dbReference>
<keyword evidence="8" id="KW-1133">Transmembrane helix</keyword>
<evidence type="ECO:0000313" key="14">
    <source>
        <dbReference type="EMBL" id="CCM07189.1"/>
    </source>
</evidence>
<keyword evidence="7 13" id="KW-0479">Metal-binding</keyword>
<keyword evidence="10 13" id="KW-0408">Iron</keyword>
<dbReference type="InterPro" id="IPR036396">
    <property type="entry name" value="Cyt_P450_sf"/>
</dbReference>
<evidence type="ECO:0000256" key="5">
    <source>
        <dbReference type="ARBA" id="ARBA00022617"/>
    </source>
</evidence>
<evidence type="ECO:0000313" key="15">
    <source>
        <dbReference type="Proteomes" id="UP000006352"/>
    </source>
</evidence>
<evidence type="ECO:0000256" key="3">
    <source>
        <dbReference type="ARBA" id="ARBA00005179"/>
    </source>
</evidence>